<dbReference type="Proteomes" id="UP000094023">
    <property type="component" value="Unassembled WGS sequence"/>
</dbReference>
<keyword evidence="2" id="KW-1185">Reference proteome</keyword>
<dbReference type="OrthoDB" id="6593316at2"/>
<dbReference type="RefSeq" id="WP_066752835.1">
    <property type="nucleotide sequence ID" value="NZ_LXEN01000151.1"/>
</dbReference>
<sequence length="193" mass="21423">MKYHPFSNDMVKAINDGYYLVVASRLDLKSGVVRAHTGVGNIIIAGEIYQGVGQFGAIESVGENMTTSPQQLIMKLSGFDSSLIGEVMNERVRGRDAQLMLVALDEDGNPAIAEILFAGQITTIGVTTGEENEIAVTVSNRFERWSYGLPDRFTDKSWSQRKNGDRIFRYVAQMADRAIYWGSKKNAPAFIYK</sequence>
<accession>A0A198FBH3</accession>
<dbReference type="AlphaFoldDB" id="A0A198FBH3"/>
<name>A0A198FBH3_9GAMM</name>
<gene>
    <name evidence="1" type="ORF">M983_3002</name>
</gene>
<evidence type="ECO:0008006" key="3">
    <source>
        <dbReference type="Google" id="ProtNLM"/>
    </source>
</evidence>
<evidence type="ECO:0000313" key="2">
    <source>
        <dbReference type="Proteomes" id="UP000094023"/>
    </source>
</evidence>
<protein>
    <recommendedName>
        <fullName evidence="3">Phage protein</fullName>
    </recommendedName>
</protein>
<dbReference type="EMBL" id="LXEN01000151">
    <property type="protein sequence ID" value="OAT22135.1"/>
    <property type="molecule type" value="Genomic_DNA"/>
</dbReference>
<proteinExistence type="predicted"/>
<dbReference type="STRING" id="1354337.M983_3002"/>
<reference evidence="1 2" key="1">
    <citation type="submission" date="2016-04" db="EMBL/GenBank/DDBJ databases">
        <title>ATOL: Assembling a taxonomically balanced genome-scale reconstruction of the evolutionary history of the Enterobacteriaceae.</title>
        <authorList>
            <person name="Plunkett G.III."/>
            <person name="Neeno-Eckwall E.C."/>
            <person name="Glasner J.D."/>
            <person name="Perna N.T."/>
        </authorList>
    </citation>
    <scope>NUCLEOTIDE SEQUENCE [LARGE SCALE GENOMIC DNA]</scope>
    <source>
        <strain evidence="1 2">ATCC 19692</strain>
    </source>
</reference>
<evidence type="ECO:0000313" key="1">
    <source>
        <dbReference type="EMBL" id="OAT22135.1"/>
    </source>
</evidence>
<dbReference type="PATRIC" id="fig|1354337.4.peg.3089"/>
<comment type="caution">
    <text evidence="1">The sequence shown here is derived from an EMBL/GenBank/DDBJ whole genome shotgun (WGS) entry which is preliminary data.</text>
</comment>
<organism evidence="1 2">
    <name type="scientific">Proteus myxofaciens ATCC 19692</name>
    <dbReference type="NCBI Taxonomy" id="1354337"/>
    <lineage>
        <taxon>Bacteria</taxon>
        <taxon>Pseudomonadati</taxon>
        <taxon>Pseudomonadota</taxon>
        <taxon>Gammaproteobacteria</taxon>
        <taxon>Enterobacterales</taxon>
        <taxon>Morganellaceae</taxon>
        <taxon>Proteus</taxon>
    </lineage>
</organism>